<gene>
    <name evidence="6" type="ORF">SAMN05421684_6139</name>
</gene>
<dbReference type="Gene3D" id="1.10.10.60">
    <property type="entry name" value="Homeodomain-like"/>
    <property type="match status" value="1"/>
</dbReference>
<evidence type="ECO:0000256" key="2">
    <source>
        <dbReference type="ARBA" id="ARBA00023125"/>
    </source>
</evidence>
<reference evidence="7" key="1">
    <citation type="submission" date="2016-10" db="EMBL/GenBank/DDBJ databases">
        <authorList>
            <person name="Varghese N."/>
            <person name="Submissions S."/>
        </authorList>
    </citation>
    <scope>NUCLEOTIDE SEQUENCE [LARGE SCALE GENOMIC DNA]</scope>
    <source>
        <strain evidence="7">DSM 44718</strain>
    </source>
</reference>
<keyword evidence="3" id="KW-0804">Transcription</keyword>
<dbReference type="GO" id="GO:0003700">
    <property type="term" value="F:DNA-binding transcription factor activity"/>
    <property type="evidence" value="ECO:0007669"/>
    <property type="project" value="TreeGrafter"/>
</dbReference>
<evidence type="ECO:0000256" key="3">
    <source>
        <dbReference type="ARBA" id="ARBA00023163"/>
    </source>
</evidence>
<dbReference type="InterPro" id="IPR050109">
    <property type="entry name" value="HTH-type_TetR-like_transc_reg"/>
</dbReference>
<accession>A0A1H3TQ07</accession>
<evidence type="ECO:0000259" key="5">
    <source>
        <dbReference type="PROSITE" id="PS50977"/>
    </source>
</evidence>
<dbReference type="PANTHER" id="PTHR30055:SF148">
    <property type="entry name" value="TETR-FAMILY TRANSCRIPTIONAL REGULATOR"/>
    <property type="match status" value="1"/>
</dbReference>
<feature type="DNA-binding region" description="H-T-H motif" evidence="4">
    <location>
        <begin position="56"/>
        <end position="75"/>
    </location>
</feature>
<dbReference type="PRINTS" id="PR00455">
    <property type="entry name" value="HTHTETR"/>
</dbReference>
<dbReference type="EMBL" id="FNQB01000003">
    <property type="protein sequence ID" value="SDZ51998.1"/>
    <property type="molecule type" value="Genomic_DNA"/>
</dbReference>
<dbReference type="PANTHER" id="PTHR30055">
    <property type="entry name" value="HTH-TYPE TRANSCRIPTIONAL REGULATOR RUTR"/>
    <property type="match status" value="1"/>
</dbReference>
<keyword evidence="2 4" id="KW-0238">DNA-binding</keyword>
<protein>
    <submittedName>
        <fullName evidence="6">Transcriptional regulator, TetR family</fullName>
    </submittedName>
</protein>
<dbReference type="SUPFAM" id="SSF46689">
    <property type="entry name" value="Homeodomain-like"/>
    <property type="match status" value="1"/>
</dbReference>
<evidence type="ECO:0000313" key="6">
    <source>
        <dbReference type="EMBL" id="SDZ51998.1"/>
    </source>
</evidence>
<dbReference type="PROSITE" id="PS50977">
    <property type="entry name" value="HTH_TETR_2"/>
    <property type="match status" value="1"/>
</dbReference>
<dbReference type="InterPro" id="IPR009057">
    <property type="entry name" value="Homeodomain-like_sf"/>
</dbReference>
<feature type="domain" description="HTH tetR-type" evidence="5">
    <location>
        <begin position="33"/>
        <end position="93"/>
    </location>
</feature>
<dbReference type="Gene3D" id="1.10.357.10">
    <property type="entry name" value="Tetracycline Repressor, domain 2"/>
    <property type="match status" value="1"/>
</dbReference>
<dbReference type="Proteomes" id="UP000199632">
    <property type="component" value="Unassembled WGS sequence"/>
</dbReference>
<keyword evidence="1" id="KW-0805">Transcription regulation</keyword>
<dbReference type="AlphaFoldDB" id="A0A1H3TQ07"/>
<evidence type="ECO:0000256" key="4">
    <source>
        <dbReference type="PROSITE-ProRule" id="PRU00335"/>
    </source>
</evidence>
<name>A0A1H3TQ07_9ACTN</name>
<dbReference type="STRING" id="137265.SAMN05421684_6139"/>
<dbReference type="InterPro" id="IPR001647">
    <property type="entry name" value="HTH_TetR"/>
</dbReference>
<evidence type="ECO:0000313" key="7">
    <source>
        <dbReference type="Proteomes" id="UP000199632"/>
    </source>
</evidence>
<dbReference type="Pfam" id="PF00440">
    <property type="entry name" value="TetR_N"/>
    <property type="match status" value="1"/>
</dbReference>
<sequence>MSGMLHDLASLVNGTPRADKMAVMPPAPRRRGAARTEELLQATLDLAAEVGYAGLSIEAIGRRAGVGKHTIYRRWPSMAALLLDALSSVWTSDLDYNDTGDVRADLREQFLLSSHVLSSPPIGPAYRALIAEAQGDPSLRAAIHERFLATVEQSTLNRITQAQRAGELTPDVNLEFAAEVLCGTLYYRHLLTTRPVGESAVDGLLDMFMAAYGQPQFPAGNGR</sequence>
<evidence type="ECO:0000256" key="1">
    <source>
        <dbReference type="ARBA" id="ARBA00023015"/>
    </source>
</evidence>
<keyword evidence="7" id="KW-1185">Reference proteome</keyword>
<organism evidence="6 7">
    <name type="scientific">Asanoa ishikariensis</name>
    <dbReference type="NCBI Taxonomy" id="137265"/>
    <lineage>
        <taxon>Bacteria</taxon>
        <taxon>Bacillati</taxon>
        <taxon>Actinomycetota</taxon>
        <taxon>Actinomycetes</taxon>
        <taxon>Micromonosporales</taxon>
        <taxon>Micromonosporaceae</taxon>
        <taxon>Asanoa</taxon>
    </lineage>
</organism>
<dbReference type="Pfam" id="PF16859">
    <property type="entry name" value="TetR_C_11"/>
    <property type="match status" value="1"/>
</dbReference>
<proteinExistence type="predicted"/>
<dbReference type="InterPro" id="IPR011075">
    <property type="entry name" value="TetR_C"/>
</dbReference>
<dbReference type="SUPFAM" id="SSF48498">
    <property type="entry name" value="Tetracyclin repressor-like, C-terminal domain"/>
    <property type="match status" value="1"/>
</dbReference>
<dbReference type="GO" id="GO:0000976">
    <property type="term" value="F:transcription cis-regulatory region binding"/>
    <property type="evidence" value="ECO:0007669"/>
    <property type="project" value="TreeGrafter"/>
</dbReference>
<dbReference type="InterPro" id="IPR036271">
    <property type="entry name" value="Tet_transcr_reg_TetR-rel_C_sf"/>
</dbReference>